<organism evidence="1 2">
    <name type="scientific">Coniosporium tulheliwenetii</name>
    <dbReference type="NCBI Taxonomy" id="3383036"/>
    <lineage>
        <taxon>Eukaryota</taxon>
        <taxon>Fungi</taxon>
        <taxon>Dikarya</taxon>
        <taxon>Ascomycota</taxon>
        <taxon>Pezizomycotina</taxon>
        <taxon>Dothideomycetes</taxon>
        <taxon>Dothideomycetes incertae sedis</taxon>
        <taxon>Coniosporium</taxon>
    </lineage>
</organism>
<gene>
    <name evidence="1" type="ORF">H2199_009129</name>
</gene>
<dbReference type="Proteomes" id="UP001172680">
    <property type="component" value="Unassembled WGS sequence"/>
</dbReference>
<proteinExistence type="predicted"/>
<protein>
    <submittedName>
        <fullName evidence="1">Uncharacterized protein</fullName>
    </submittedName>
</protein>
<name>A0ACC2YFF4_9PEZI</name>
<comment type="caution">
    <text evidence="1">The sequence shown here is derived from an EMBL/GenBank/DDBJ whole genome shotgun (WGS) entry which is preliminary data.</text>
</comment>
<reference evidence="1" key="1">
    <citation type="submission" date="2022-10" db="EMBL/GenBank/DDBJ databases">
        <title>Culturing micro-colonial fungi from biological soil crusts in the Mojave desert and describing Neophaeococcomyces mojavensis, and introducing the new genera and species Taxawa tesnikishii.</title>
        <authorList>
            <person name="Kurbessoian T."/>
            <person name="Stajich J.E."/>
        </authorList>
    </citation>
    <scope>NUCLEOTIDE SEQUENCE</scope>
    <source>
        <strain evidence="1">JES_115</strain>
    </source>
</reference>
<sequence length="678" mass="76172">MSAFRSIHLSSSNPTFYAAFEASSSSNLGGQEHNGQTPNAQRGRRRRAPSHVSQNACTNCKKARAKCDGEEPAPCSRCVMRDMAVQCQYEVHVKTVKKEMVRRIKSLEQQNADKDRFIQQVYEALTRGADGTEAIQRLLDGQSYEQLADWMGRSPVENIRRLSPASETKLLDIVRKYEQSVSVHGAPRDASSSQWTSVVNEQLTHHLIALYFAWIHPIHMLFSEKHFMKSYSSGQRQYCTPSLVNVMCAMGCFLLEDQGGNPVDAKGLGAVFLDQVKIDVQNEDPNSLTFVTAYAILFLVELSAGQARTASSHLRLAVESLYRVPRANYDDEAIELTAWGVHTLNTSWAGFTYQKPASPVSSVATVFNGVELDSPDAYWQPYRFPSDNASAPIPSHAIQTAKELAKLTQVIHETINVYCGRRGRVTATSIVSLYGRYLRWYEGLPSVLKLDVPDSKALPHIFYLHIHYHFALCQLFQPLLDYDGFSSATRKHVRSIAVQSAQAGVQILERYQRVFSNRYQTPLQAFCLVHVCDTLILQRLNSQNAVEFCLELLHEALAGFLFIGPLQAMFCQTVKEHGLALPDNLEELMNGQTTYSMEEMLDTCERITYAQPVDMLVERIDPSIAEEFERAWQRFIESHGGTEKEMADIVDDPDEESRRASQGSSTSRSMQIGSLVNP</sequence>
<accession>A0ACC2YFF4</accession>
<keyword evidence="2" id="KW-1185">Reference proteome</keyword>
<evidence type="ECO:0000313" key="1">
    <source>
        <dbReference type="EMBL" id="KAJ9634056.1"/>
    </source>
</evidence>
<dbReference type="EMBL" id="JAPDRP010000037">
    <property type="protein sequence ID" value="KAJ9634056.1"/>
    <property type="molecule type" value="Genomic_DNA"/>
</dbReference>
<evidence type="ECO:0000313" key="2">
    <source>
        <dbReference type="Proteomes" id="UP001172680"/>
    </source>
</evidence>